<dbReference type="Proteomes" id="UP001148838">
    <property type="component" value="Unassembled WGS sequence"/>
</dbReference>
<proteinExistence type="predicted"/>
<sequence length="193" mass="20723">MASLCEGGNEPSGSLKAICKALYKLRGGESTAQVKGMGHLTRKPSLAQKLVRVVKSIPPYASVFLAVSWLRESEQVSDFKNVIQVAFDFSALQCGSEDRSGVASAIETLVVSWDQLLYPSVVELCRLGIEPRVTDVFSSSSLPKRSREREGGREREEAGEREGGGGSERDRERGRERGGEEGMEGGGGGEGEG</sequence>
<keyword evidence="3" id="KW-1185">Reference proteome</keyword>
<feature type="compositionally biased region" description="Gly residues" evidence="1">
    <location>
        <begin position="184"/>
        <end position="193"/>
    </location>
</feature>
<feature type="compositionally biased region" description="Basic and acidic residues" evidence="1">
    <location>
        <begin position="145"/>
        <end position="180"/>
    </location>
</feature>
<protein>
    <submittedName>
        <fullName evidence="2">Uncharacterized protein</fullName>
    </submittedName>
</protein>
<organism evidence="2 3">
    <name type="scientific">Periplaneta americana</name>
    <name type="common">American cockroach</name>
    <name type="synonym">Blatta americana</name>
    <dbReference type="NCBI Taxonomy" id="6978"/>
    <lineage>
        <taxon>Eukaryota</taxon>
        <taxon>Metazoa</taxon>
        <taxon>Ecdysozoa</taxon>
        <taxon>Arthropoda</taxon>
        <taxon>Hexapoda</taxon>
        <taxon>Insecta</taxon>
        <taxon>Pterygota</taxon>
        <taxon>Neoptera</taxon>
        <taxon>Polyneoptera</taxon>
        <taxon>Dictyoptera</taxon>
        <taxon>Blattodea</taxon>
        <taxon>Blattoidea</taxon>
        <taxon>Blattidae</taxon>
        <taxon>Blattinae</taxon>
        <taxon>Periplaneta</taxon>
    </lineage>
</organism>
<accession>A0ABQ8SN14</accession>
<evidence type="ECO:0000313" key="3">
    <source>
        <dbReference type="Proteomes" id="UP001148838"/>
    </source>
</evidence>
<comment type="caution">
    <text evidence="2">The sequence shown here is derived from an EMBL/GenBank/DDBJ whole genome shotgun (WGS) entry which is preliminary data.</text>
</comment>
<evidence type="ECO:0000256" key="1">
    <source>
        <dbReference type="SAM" id="MobiDB-lite"/>
    </source>
</evidence>
<evidence type="ECO:0000313" key="2">
    <source>
        <dbReference type="EMBL" id="KAJ4435566.1"/>
    </source>
</evidence>
<reference evidence="2 3" key="1">
    <citation type="journal article" date="2022" name="Allergy">
        <title>Genome assembly and annotation of Periplaneta americana reveal a comprehensive cockroach allergen profile.</title>
        <authorList>
            <person name="Wang L."/>
            <person name="Xiong Q."/>
            <person name="Saelim N."/>
            <person name="Wang L."/>
            <person name="Nong W."/>
            <person name="Wan A.T."/>
            <person name="Shi M."/>
            <person name="Liu X."/>
            <person name="Cao Q."/>
            <person name="Hui J.H.L."/>
            <person name="Sookrung N."/>
            <person name="Leung T.F."/>
            <person name="Tungtrongchitr A."/>
            <person name="Tsui S.K.W."/>
        </authorList>
    </citation>
    <scope>NUCLEOTIDE SEQUENCE [LARGE SCALE GENOMIC DNA]</scope>
    <source>
        <strain evidence="2">PWHHKU_190912</strain>
    </source>
</reference>
<dbReference type="EMBL" id="JAJSOF020000023">
    <property type="protein sequence ID" value="KAJ4435566.1"/>
    <property type="molecule type" value="Genomic_DNA"/>
</dbReference>
<feature type="region of interest" description="Disordered" evidence="1">
    <location>
        <begin position="138"/>
        <end position="193"/>
    </location>
</feature>
<gene>
    <name evidence="2" type="ORF">ANN_18182</name>
</gene>
<name>A0ABQ8SN14_PERAM</name>